<keyword evidence="8" id="KW-0067">ATP-binding</keyword>
<dbReference type="GO" id="GO:0070733">
    <property type="term" value="F:AMPylase activity"/>
    <property type="evidence" value="ECO:0007669"/>
    <property type="project" value="UniProtKB-EC"/>
</dbReference>
<dbReference type="Pfam" id="PF02661">
    <property type="entry name" value="Fic"/>
    <property type="match status" value="1"/>
</dbReference>
<evidence type="ECO:0000256" key="2">
    <source>
        <dbReference type="ARBA" id="ARBA00022679"/>
    </source>
</evidence>
<dbReference type="InterPro" id="IPR011990">
    <property type="entry name" value="TPR-like_helical_dom_sf"/>
</dbReference>
<proteinExistence type="inferred from homology"/>
<comment type="caution">
    <text evidence="10">The sequence shown here is derived from an EMBL/GenBank/DDBJ whole genome shotgun (WGS) entry which is preliminary data.</text>
</comment>
<name>A0A8K0UK50_9AGAR</name>
<evidence type="ECO:0000259" key="9">
    <source>
        <dbReference type="PROSITE" id="PS51459"/>
    </source>
</evidence>
<dbReference type="PANTHER" id="PTHR13504:SF38">
    <property type="entry name" value="FIDO DOMAIN-CONTAINING PROTEIN"/>
    <property type="match status" value="1"/>
</dbReference>
<keyword evidence="2" id="KW-0808">Transferase</keyword>
<accession>A0A8K0UK50</accession>
<dbReference type="Proteomes" id="UP000813824">
    <property type="component" value="Unassembled WGS sequence"/>
</dbReference>
<comment type="similarity">
    <text evidence="1">Belongs to the fic family.</text>
</comment>
<reference evidence="10" key="1">
    <citation type="journal article" date="2021" name="New Phytol.">
        <title>Evolutionary innovations through gain and loss of genes in the ectomycorrhizal Boletales.</title>
        <authorList>
            <person name="Wu G."/>
            <person name="Miyauchi S."/>
            <person name="Morin E."/>
            <person name="Kuo A."/>
            <person name="Drula E."/>
            <person name="Varga T."/>
            <person name="Kohler A."/>
            <person name="Feng B."/>
            <person name="Cao Y."/>
            <person name="Lipzen A."/>
            <person name="Daum C."/>
            <person name="Hundley H."/>
            <person name="Pangilinan J."/>
            <person name="Johnson J."/>
            <person name="Barry K."/>
            <person name="LaButti K."/>
            <person name="Ng V."/>
            <person name="Ahrendt S."/>
            <person name="Min B."/>
            <person name="Choi I.G."/>
            <person name="Park H."/>
            <person name="Plett J.M."/>
            <person name="Magnuson J."/>
            <person name="Spatafora J.W."/>
            <person name="Nagy L.G."/>
            <person name="Henrissat B."/>
            <person name="Grigoriev I.V."/>
            <person name="Yang Z.L."/>
            <person name="Xu J."/>
            <person name="Martin F.M."/>
        </authorList>
    </citation>
    <scope>NUCLEOTIDE SEQUENCE</scope>
    <source>
        <strain evidence="10">KKN 215</strain>
    </source>
</reference>
<evidence type="ECO:0000256" key="1">
    <source>
        <dbReference type="ARBA" id="ARBA00009742"/>
    </source>
</evidence>
<dbReference type="PANTHER" id="PTHR13504">
    <property type="entry name" value="FIDO DOMAIN-CONTAINING PROTEIN DDB_G0283145"/>
    <property type="match status" value="1"/>
</dbReference>
<dbReference type="Gene3D" id="1.10.3290.10">
    <property type="entry name" value="Fido-like domain"/>
    <property type="match status" value="1"/>
</dbReference>
<dbReference type="InterPro" id="IPR040198">
    <property type="entry name" value="Fido_containing"/>
</dbReference>
<dbReference type="InterPro" id="IPR036597">
    <property type="entry name" value="Fido-like_dom_sf"/>
</dbReference>
<evidence type="ECO:0000256" key="6">
    <source>
        <dbReference type="ARBA" id="ARBA00048696"/>
    </source>
</evidence>
<sequence length="383" mass="43526">MDPQHRTEMIQHGNEGTLPQLVKRYERMHELYPQLPYFTARLGDLFRYMGAESLAVFYYRQAKDDLYELGDDDEVLDNLVLELGMQAYNQAVHDANTARLAGPYSEPWKPTALHEFPSGLPFPHGHEELLAKWTKSKNSDSVLSERYLRRTAIDSNQLESIFLLTKESSDDLTLSGLGDAIPVHCQPLSSITESPKIKQILKDMLDTYEVVFNIAENQKPISPDFVTQIHKGFMDTCRFIGETCYVTTGITRAETLKTVVIRGERDHPIQLCPYGDVTKELNYICNAMNINMPLKWKNPFAAASWIYLVLIRCHPFEDGNGRLTRMIASLPLIQHGYPPISISLSLQEECQRAIGRAYIGDHSALMGVLFKGMRQTLEQVEAL</sequence>
<evidence type="ECO:0000313" key="11">
    <source>
        <dbReference type="Proteomes" id="UP000813824"/>
    </source>
</evidence>
<protein>
    <recommendedName>
        <fullName evidence="4">protein adenylyltransferase</fullName>
        <ecNumber evidence="4">2.7.7.108</ecNumber>
    </recommendedName>
</protein>
<dbReference type="GO" id="GO:0005524">
    <property type="term" value="F:ATP binding"/>
    <property type="evidence" value="ECO:0007669"/>
    <property type="project" value="UniProtKB-KW"/>
</dbReference>
<feature type="domain" description="Fido" evidence="9">
    <location>
        <begin position="221"/>
        <end position="371"/>
    </location>
</feature>
<keyword evidence="3" id="KW-0548">Nucleotidyltransferase</keyword>
<dbReference type="SUPFAM" id="SSF48452">
    <property type="entry name" value="TPR-like"/>
    <property type="match status" value="1"/>
</dbReference>
<dbReference type="AlphaFoldDB" id="A0A8K0UK50"/>
<dbReference type="EMBL" id="JAEVFJ010000032">
    <property type="protein sequence ID" value="KAH8092529.1"/>
    <property type="molecule type" value="Genomic_DNA"/>
</dbReference>
<gene>
    <name evidence="10" type="ORF">BXZ70DRAFT_951281</name>
</gene>
<dbReference type="SUPFAM" id="SSF140931">
    <property type="entry name" value="Fic-like"/>
    <property type="match status" value="1"/>
</dbReference>
<dbReference type="InterPro" id="IPR003812">
    <property type="entry name" value="Fido"/>
</dbReference>
<evidence type="ECO:0000256" key="5">
    <source>
        <dbReference type="ARBA" id="ARBA00047939"/>
    </source>
</evidence>
<evidence type="ECO:0000256" key="8">
    <source>
        <dbReference type="PIRSR" id="PIRSR640198-2"/>
    </source>
</evidence>
<evidence type="ECO:0000313" key="10">
    <source>
        <dbReference type="EMBL" id="KAH8092529.1"/>
    </source>
</evidence>
<evidence type="ECO:0000256" key="3">
    <source>
        <dbReference type="ARBA" id="ARBA00022695"/>
    </source>
</evidence>
<dbReference type="EC" id="2.7.7.108" evidence="4"/>
<evidence type="ECO:0000256" key="4">
    <source>
        <dbReference type="ARBA" id="ARBA00034531"/>
    </source>
</evidence>
<feature type="active site" evidence="7">
    <location>
        <position position="314"/>
    </location>
</feature>
<comment type="catalytic activity">
    <reaction evidence="5">
        <text>L-threonyl-[protein] + ATP = 3-O-(5'-adenylyl)-L-threonyl-[protein] + diphosphate</text>
        <dbReference type="Rhea" id="RHEA:54292"/>
        <dbReference type="Rhea" id="RHEA-COMP:11060"/>
        <dbReference type="Rhea" id="RHEA-COMP:13847"/>
        <dbReference type="ChEBI" id="CHEBI:30013"/>
        <dbReference type="ChEBI" id="CHEBI:30616"/>
        <dbReference type="ChEBI" id="CHEBI:33019"/>
        <dbReference type="ChEBI" id="CHEBI:138113"/>
        <dbReference type="EC" id="2.7.7.108"/>
    </reaction>
</comment>
<dbReference type="OrthoDB" id="439046at2759"/>
<dbReference type="PROSITE" id="PS51459">
    <property type="entry name" value="FIDO"/>
    <property type="match status" value="1"/>
</dbReference>
<organism evidence="10 11">
    <name type="scientific">Cristinia sonorae</name>
    <dbReference type="NCBI Taxonomy" id="1940300"/>
    <lineage>
        <taxon>Eukaryota</taxon>
        <taxon>Fungi</taxon>
        <taxon>Dikarya</taxon>
        <taxon>Basidiomycota</taxon>
        <taxon>Agaricomycotina</taxon>
        <taxon>Agaricomycetes</taxon>
        <taxon>Agaricomycetidae</taxon>
        <taxon>Agaricales</taxon>
        <taxon>Pleurotineae</taxon>
        <taxon>Stephanosporaceae</taxon>
        <taxon>Cristinia</taxon>
    </lineage>
</organism>
<evidence type="ECO:0000256" key="7">
    <source>
        <dbReference type="PIRSR" id="PIRSR640198-1"/>
    </source>
</evidence>
<keyword evidence="11" id="KW-1185">Reference proteome</keyword>
<keyword evidence="8" id="KW-0547">Nucleotide-binding</keyword>
<comment type="catalytic activity">
    <reaction evidence="6">
        <text>L-tyrosyl-[protein] + ATP = O-(5'-adenylyl)-L-tyrosyl-[protein] + diphosphate</text>
        <dbReference type="Rhea" id="RHEA:54288"/>
        <dbReference type="Rhea" id="RHEA-COMP:10136"/>
        <dbReference type="Rhea" id="RHEA-COMP:13846"/>
        <dbReference type="ChEBI" id="CHEBI:30616"/>
        <dbReference type="ChEBI" id="CHEBI:33019"/>
        <dbReference type="ChEBI" id="CHEBI:46858"/>
        <dbReference type="ChEBI" id="CHEBI:83624"/>
        <dbReference type="EC" id="2.7.7.108"/>
    </reaction>
</comment>
<feature type="binding site" evidence="8">
    <location>
        <begin position="318"/>
        <end position="325"/>
    </location>
    <ligand>
        <name>ATP</name>
        <dbReference type="ChEBI" id="CHEBI:30616"/>
    </ligand>
</feature>